<evidence type="ECO:0000313" key="3">
    <source>
        <dbReference type="Proteomes" id="UP001430953"/>
    </source>
</evidence>
<dbReference type="AlphaFoldDB" id="A0AAW2FZT5"/>
<evidence type="ECO:0000256" key="1">
    <source>
        <dbReference type="SAM" id="MobiDB-lite"/>
    </source>
</evidence>
<name>A0AAW2FZT5_9HYME</name>
<gene>
    <name evidence="2" type="ORF">PUN28_008476</name>
</gene>
<feature type="region of interest" description="Disordered" evidence="1">
    <location>
        <begin position="88"/>
        <end position="109"/>
    </location>
</feature>
<sequence length="109" mass="12057">MSSAATASSRSSEFVPSRASKIVTREVFVAERGGRRNMQIILPDLPDIAAFRTCEDEGEGGEGEGGPTVEKTSNRRIHLFIDHRVSSRYEPFGKHSPRSRELPRDGTRA</sequence>
<reference evidence="2 3" key="1">
    <citation type="submission" date="2023-03" db="EMBL/GenBank/DDBJ databases">
        <title>High recombination rates correlate with genetic variation in Cardiocondyla obscurior ants.</title>
        <authorList>
            <person name="Errbii M."/>
        </authorList>
    </citation>
    <scope>NUCLEOTIDE SEQUENCE [LARGE SCALE GENOMIC DNA]</scope>
    <source>
        <strain evidence="2">Alpha-2009</strain>
        <tissue evidence="2">Whole body</tissue>
    </source>
</reference>
<comment type="caution">
    <text evidence="2">The sequence shown here is derived from an EMBL/GenBank/DDBJ whole genome shotgun (WGS) entry which is preliminary data.</text>
</comment>
<organism evidence="2 3">
    <name type="scientific">Cardiocondyla obscurior</name>
    <dbReference type="NCBI Taxonomy" id="286306"/>
    <lineage>
        <taxon>Eukaryota</taxon>
        <taxon>Metazoa</taxon>
        <taxon>Ecdysozoa</taxon>
        <taxon>Arthropoda</taxon>
        <taxon>Hexapoda</taxon>
        <taxon>Insecta</taxon>
        <taxon>Pterygota</taxon>
        <taxon>Neoptera</taxon>
        <taxon>Endopterygota</taxon>
        <taxon>Hymenoptera</taxon>
        <taxon>Apocrita</taxon>
        <taxon>Aculeata</taxon>
        <taxon>Formicoidea</taxon>
        <taxon>Formicidae</taxon>
        <taxon>Myrmicinae</taxon>
        <taxon>Cardiocondyla</taxon>
    </lineage>
</organism>
<protein>
    <submittedName>
        <fullName evidence="2">Uncharacterized protein</fullName>
    </submittedName>
</protein>
<accession>A0AAW2FZT5</accession>
<evidence type="ECO:0000313" key="2">
    <source>
        <dbReference type="EMBL" id="KAL0120828.1"/>
    </source>
</evidence>
<proteinExistence type="predicted"/>
<dbReference type="Proteomes" id="UP001430953">
    <property type="component" value="Unassembled WGS sequence"/>
</dbReference>
<keyword evidence="3" id="KW-1185">Reference proteome</keyword>
<dbReference type="EMBL" id="JADYXP020000007">
    <property type="protein sequence ID" value="KAL0120828.1"/>
    <property type="molecule type" value="Genomic_DNA"/>
</dbReference>
<feature type="region of interest" description="Disordered" evidence="1">
    <location>
        <begin position="55"/>
        <end position="74"/>
    </location>
</feature>